<reference evidence="2" key="1">
    <citation type="submission" date="2025-08" db="UniProtKB">
        <authorList>
            <consortium name="Ensembl"/>
        </authorList>
    </citation>
    <scope>IDENTIFICATION</scope>
</reference>
<evidence type="ECO:0000313" key="2">
    <source>
        <dbReference type="Ensembl" id="ENSVKKP00000022618.1"/>
    </source>
</evidence>
<protein>
    <submittedName>
        <fullName evidence="2">Uncharacterized protein</fullName>
    </submittedName>
</protein>
<reference evidence="2" key="2">
    <citation type="submission" date="2025-09" db="UniProtKB">
        <authorList>
            <consortium name="Ensembl"/>
        </authorList>
    </citation>
    <scope>IDENTIFICATION</scope>
</reference>
<name>A0A8D2LHS0_VARKO</name>
<sequence>MSERHRRFRHSAAAWATWGLSPRLAATDKISSVSLSISFAATSWSAATMFLATTAPRCWSSTLGLSSRACRITCHSVVWREGGRPDHLKDLHGEAPGSGSGPLLWRRQLGGSEHSRCRPGHSGDLATHPPPRAHAAPH</sequence>
<evidence type="ECO:0000313" key="3">
    <source>
        <dbReference type="Proteomes" id="UP000694545"/>
    </source>
</evidence>
<accession>A0A8D2LHS0</accession>
<organism evidence="2 3">
    <name type="scientific">Varanus komodoensis</name>
    <name type="common">Komodo dragon</name>
    <dbReference type="NCBI Taxonomy" id="61221"/>
    <lineage>
        <taxon>Eukaryota</taxon>
        <taxon>Metazoa</taxon>
        <taxon>Chordata</taxon>
        <taxon>Craniata</taxon>
        <taxon>Vertebrata</taxon>
        <taxon>Euteleostomi</taxon>
        <taxon>Lepidosauria</taxon>
        <taxon>Squamata</taxon>
        <taxon>Bifurcata</taxon>
        <taxon>Unidentata</taxon>
        <taxon>Episquamata</taxon>
        <taxon>Toxicofera</taxon>
        <taxon>Anguimorpha</taxon>
        <taxon>Paleoanguimorpha</taxon>
        <taxon>Varanoidea</taxon>
        <taxon>Varanidae</taxon>
        <taxon>Varanus</taxon>
    </lineage>
</organism>
<keyword evidence="3" id="KW-1185">Reference proteome</keyword>
<proteinExistence type="predicted"/>
<evidence type="ECO:0000256" key="1">
    <source>
        <dbReference type="SAM" id="MobiDB-lite"/>
    </source>
</evidence>
<dbReference type="AlphaFoldDB" id="A0A8D2LHS0"/>
<dbReference type="Proteomes" id="UP000694545">
    <property type="component" value="Unplaced"/>
</dbReference>
<dbReference type="Ensembl" id="ENSVKKT00000023178.1">
    <property type="protein sequence ID" value="ENSVKKP00000022618.1"/>
    <property type="gene ID" value="ENSVKKG00000015039.1"/>
</dbReference>
<feature type="region of interest" description="Disordered" evidence="1">
    <location>
        <begin position="112"/>
        <end position="138"/>
    </location>
</feature>